<feature type="domain" description="Tyr recombinase" evidence="7">
    <location>
        <begin position="114"/>
        <end position="294"/>
    </location>
</feature>
<dbReference type="Gene3D" id="1.10.150.130">
    <property type="match status" value="1"/>
</dbReference>
<dbReference type="PANTHER" id="PTHR30349">
    <property type="entry name" value="PHAGE INTEGRASE-RELATED"/>
    <property type="match status" value="1"/>
</dbReference>
<dbReference type="InterPro" id="IPR044068">
    <property type="entry name" value="CB"/>
</dbReference>
<dbReference type="InterPro" id="IPR013762">
    <property type="entry name" value="Integrase-like_cat_sf"/>
</dbReference>
<keyword evidence="4 6" id="KW-0238">DNA-binding</keyword>
<dbReference type="EMBL" id="VJXW01000020">
    <property type="protein sequence ID" value="TRW23178.1"/>
    <property type="molecule type" value="Genomic_DNA"/>
</dbReference>
<dbReference type="PROSITE" id="PS51900">
    <property type="entry name" value="CB"/>
    <property type="match status" value="1"/>
</dbReference>
<dbReference type="Proteomes" id="UP000319424">
    <property type="component" value="Unassembled WGS sequence"/>
</dbReference>
<dbReference type="Pfam" id="PF00589">
    <property type="entry name" value="Phage_integrase"/>
    <property type="match status" value="1"/>
</dbReference>
<evidence type="ECO:0000256" key="2">
    <source>
        <dbReference type="ARBA" id="ARBA00008857"/>
    </source>
</evidence>
<dbReference type="Pfam" id="PF02899">
    <property type="entry name" value="Phage_int_SAM_1"/>
    <property type="match status" value="1"/>
</dbReference>
<reference evidence="9 10" key="1">
    <citation type="submission" date="2019-07" db="EMBL/GenBank/DDBJ databases">
        <title>Criibacterium bergeronii gen. nov., sp. nov. isolated from human clinical samples.</title>
        <authorList>
            <person name="Maheux A.F."/>
            <person name="Boudreau D.K."/>
            <person name="Berube E."/>
            <person name="Brodeur S."/>
            <person name="Bernard K.A."/>
            <person name="Abed J.Y."/>
            <person name="Ducrey E."/>
            <person name="Guay E.F."/>
            <person name="Raymond F."/>
            <person name="Corbeil J."/>
            <person name="Domingo M.-C."/>
            <person name="Roy P.H."/>
            <person name="Boissinot M."/>
            <person name="Tocheva E.I."/>
            <person name="Omar R.F."/>
        </authorList>
    </citation>
    <scope>NUCLEOTIDE SEQUENCE [LARGE SCALE GENOMIC DNA]</scope>
    <source>
        <strain evidence="9 10">CCRI-24246</strain>
    </source>
</reference>
<accession>A0A552UY93</accession>
<name>A0A552UY93_9FIRM</name>
<feature type="domain" description="Core-binding (CB)" evidence="8">
    <location>
        <begin position="8"/>
        <end position="95"/>
    </location>
</feature>
<evidence type="ECO:0000256" key="6">
    <source>
        <dbReference type="PROSITE-ProRule" id="PRU01248"/>
    </source>
</evidence>
<evidence type="ECO:0000256" key="3">
    <source>
        <dbReference type="ARBA" id="ARBA00022908"/>
    </source>
</evidence>
<dbReference type="CDD" id="cd00397">
    <property type="entry name" value="DNA_BRE_C"/>
    <property type="match status" value="1"/>
</dbReference>
<dbReference type="InterPro" id="IPR011010">
    <property type="entry name" value="DNA_brk_join_enz"/>
</dbReference>
<dbReference type="GO" id="GO:0006310">
    <property type="term" value="P:DNA recombination"/>
    <property type="evidence" value="ECO:0007669"/>
    <property type="project" value="UniProtKB-KW"/>
</dbReference>
<protein>
    <submittedName>
        <fullName evidence="9">Tyrosine-type recombinase/integrase</fullName>
    </submittedName>
</protein>
<dbReference type="Gene3D" id="1.10.443.10">
    <property type="entry name" value="Intergrase catalytic core"/>
    <property type="match status" value="1"/>
</dbReference>
<gene>
    <name evidence="9" type="ORF">FL857_10380</name>
</gene>
<comment type="function">
    <text evidence="1">Site-specific tyrosine recombinase, which acts by catalyzing the cutting and rejoining of the recombining DNA molecules.</text>
</comment>
<dbReference type="PANTHER" id="PTHR30349:SF41">
    <property type="entry name" value="INTEGRASE_RECOMBINASE PROTEIN MJ0367-RELATED"/>
    <property type="match status" value="1"/>
</dbReference>
<dbReference type="InterPro" id="IPR004107">
    <property type="entry name" value="Integrase_SAM-like_N"/>
</dbReference>
<dbReference type="PROSITE" id="PS51898">
    <property type="entry name" value="TYR_RECOMBINASE"/>
    <property type="match status" value="1"/>
</dbReference>
<evidence type="ECO:0000313" key="9">
    <source>
        <dbReference type="EMBL" id="TRW23178.1"/>
    </source>
</evidence>
<sequence length="316" mass="37660">MCKKFIQMSRNFTIEESFEIFKTECLTRGLSSETIRWYNETIKFFSDFHNINNSVDSLDEKLISDYIIFCFNKGNKKSTINNRLIAIKSFLNWLYKTNKIKEKVDINLIKDKQVVKDTYTQDELEKLLRKPDIHTCDFTEYRDWVISNLFLSVACRVATLVNIKIKDLDLKNCELLYTHTKNCKEQIIPLTKYMTSILKEYLTYRKGSKDDFLFCNRYSEPLTKNALRISLNKYNKRRGVSRTGRHIYRNTFAKIWILNGGDAFRLQKILGHSTMEMTKRYIEMYSDDLKVDMENFNPINSVIKNKKVRIKMKKYN</sequence>
<dbReference type="InterPro" id="IPR002104">
    <property type="entry name" value="Integrase_catalytic"/>
</dbReference>
<dbReference type="AlphaFoldDB" id="A0A552UY93"/>
<organism evidence="9 10">
    <name type="scientific">Criibacterium bergeronii</name>
    <dbReference type="NCBI Taxonomy" id="1871336"/>
    <lineage>
        <taxon>Bacteria</taxon>
        <taxon>Bacillati</taxon>
        <taxon>Bacillota</taxon>
        <taxon>Clostridia</taxon>
        <taxon>Peptostreptococcales</taxon>
        <taxon>Filifactoraceae</taxon>
        <taxon>Criibacterium</taxon>
    </lineage>
</organism>
<evidence type="ECO:0000256" key="1">
    <source>
        <dbReference type="ARBA" id="ARBA00003283"/>
    </source>
</evidence>
<evidence type="ECO:0000256" key="4">
    <source>
        <dbReference type="ARBA" id="ARBA00023125"/>
    </source>
</evidence>
<dbReference type="InterPro" id="IPR010998">
    <property type="entry name" value="Integrase_recombinase_N"/>
</dbReference>
<dbReference type="InterPro" id="IPR050090">
    <property type="entry name" value="Tyrosine_recombinase_XerCD"/>
</dbReference>
<dbReference type="SUPFAM" id="SSF56349">
    <property type="entry name" value="DNA breaking-rejoining enzymes"/>
    <property type="match status" value="1"/>
</dbReference>
<keyword evidence="5" id="KW-0233">DNA recombination</keyword>
<evidence type="ECO:0000256" key="5">
    <source>
        <dbReference type="ARBA" id="ARBA00023172"/>
    </source>
</evidence>
<dbReference type="OrthoDB" id="9785687at2"/>
<proteinExistence type="inferred from homology"/>
<comment type="similarity">
    <text evidence="2">Belongs to the 'phage' integrase family.</text>
</comment>
<comment type="caution">
    <text evidence="9">The sequence shown here is derived from an EMBL/GenBank/DDBJ whole genome shotgun (WGS) entry which is preliminary data.</text>
</comment>
<evidence type="ECO:0000313" key="10">
    <source>
        <dbReference type="Proteomes" id="UP000319424"/>
    </source>
</evidence>
<dbReference type="GO" id="GO:0015074">
    <property type="term" value="P:DNA integration"/>
    <property type="evidence" value="ECO:0007669"/>
    <property type="project" value="UniProtKB-KW"/>
</dbReference>
<evidence type="ECO:0000259" key="7">
    <source>
        <dbReference type="PROSITE" id="PS51898"/>
    </source>
</evidence>
<dbReference type="GO" id="GO:0003677">
    <property type="term" value="F:DNA binding"/>
    <property type="evidence" value="ECO:0007669"/>
    <property type="project" value="UniProtKB-UniRule"/>
</dbReference>
<evidence type="ECO:0000259" key="8">
    <source>
        <dbReference type="PROSITE" id="PS51900"/>
    </source>
</evidence>
<keyword evidence="3" id="KW-0229">DNA integration</keyword>